<dbReference type="eggNOG" id="KOG1041">
    <property type="taxonomic scope" value="Eukaryota"/>
</dbReference>
<dbReference type="SUPFAM" id="SSF101690">
    <property type="entry name" value="PAZ domain"/>
    <property type="match status" value="1"/>
</dbReference>
<evidence type="ECO:0000259" key="2">
    <source>
        <dbReference type="Pfam" id="PF16486"/>
    </source>
</evidence>
<dbReference type="Gramene" id="OMERI06G20410.1">
    <property type="protein sequence ID" value="OMERI06G20410.1"/>
    <property type="gene ID" value="OMERI06G20410"/>
</dbReference>
<proteinExistence type="predicted"/>
<dbReference type="AlphaFoldDB" id="A0A0E0E3G1"/>
<reference evidence="3" key="2">
    <citation type="submission" date="2018-05" db="EMBL/GenBank/DDBJ databases">
        <title>OmerRS3 (Oryza meridionalis Reference Sequence Version 3).</title>
        <authorList>
            <person name="Zhang J."/>
            <person name="Kudrna D."/>
            <person name="Lee S."/>
            <person name="Talag J."/>
            <person name="Welchert J."/>
            <person name="Wing R.A."/>
        </authorList>
    </citation>
    <scope>NUCLEOTIDE SEQUENCE [LARGE SCALE GENOMIC DNA]</scope>
    <source>
        <strain evidence="3">cv. OR44</strain>
    </source>
</reference>
<organism evidence="3">
    <name type="scientific">Oryza meridionalis</name>
    <dbReference type="NCBI Taxonomy" id="40149"/>
    <lineage>
        <taxon>Eukaryota</taxon>
        <taxon>Viridiplantae</taxon>
        <taxon>Streptophyta</taxon>
        <taxon>Embryophyta</taxon>
        <taxon>Tracheophyta</taxon>
        <taxon>Spermatophyta</taxon>
        <taxon>Magnoliopsida</taxon>
        <taxon>Liliopsida</taxon>
        <taxon>Poales</taxon>
        <taxon>Poaceae</taxon>
        <taxon>BOP clade</taxon>
        <taxon>Oryzoideae</taxon>
        <taxon>Oryzeae</taxon>
        <taxon>Oryzinae</taxon>
        <taxon>Oryza</taxon>
    </lineage>
</organism>
<dbReference type="InterPro" id="IPR036085">
    <property type="entry name" value="PAZ_dom_sf"/>
</dbReference>
<dbReference type="STRING" id="40149.A0A0E0E3G1"/>
<keyword evidence="4" id="KW-1185">Reference proteome</keyword>
<reference evidence="3" key="1">
    <citation type="submission" date="2015-04" db="UniProtKB">
        <authorList>
            <consortium name="EnsemblPlants"/>
        </authorList>
    </citation>
    <scope>IDENTIFICATION</scope>
</reference>
<feature type="domain" description="Protein argonaute N-terminal" evidence="2">
    <location>
        <begin position="191"/>
        <end position="289"/>
    </location>
</feature>
<evidence type="ECO:0000256" key="1">
    <source>
        <dbReference type="SAM" id="MobiDB-lite"/>
    </source>
</evidence>
<dbReference type="Gene3D" id="2.170.260.10">
    <property type="entry name" value="paz domain"/>
    <property type="match status" value="1"/>
</dbReference>
<dbReference type="PANTHER" id="PTHR22891">
    <property type="entry name" value="EUKARYOTIC TRANSLATION INITIATION FACTOR 2C"/>
    <property type="match status" value="1"/>
</dbReference>
<dbReference type="Gene3D" id="3.40.50.2300">
    <property type="match status" value="1"/>
</dbReference>
<accession>A0A0E0E3G1</accession>
<dbReference type="Pfam" id="PF16486">
    <property type="entry name" value="ArgoN"/>
    <property type="match status" value="1"/>
</dbReference>
<name>A0A0E0E3G1_9ORYZ</name>
<dbReference type="InterPro" id="IPR032474">
    <property type="entry name" value="Argonaute_N"/>
</dbReference>
<dbReference type="HOGENOM" id="CLU_326374_0_0_1"/>
<evidence type="ECO:0000313" key="3">
    <source>
        <dbReference type="EnsemblPlants" id="OMERI06G20410.1"/>
    </source>
</evidence>
<feature type="region of interest" description="Disordered" evidence="1">
    <location>
        <begin position="1"/>
        <end position="38"/>
    </location>
</feature>
<sequence>MAYDRGGGRGEQQPRYGDPAGCSAPGEGGGGEPMAPYRPTATGFVWAPLRMSGRPQQHEPPPLVDVVVYYGARAAIPAPHDQAAYELGGAVLWRSAPLMEESTLPPPAAAGGEAVAVAASDIDPVRPGCGASNGKKVMIEENDLFCDVSSSSSSSSPSSSSSSSSSSRSTLANSISMFVINTKTTSSQTSRILPDELIKLHGFTTLGGKRPAYDGRESLYTNGSLPFESKESVVKVFDPEKNAKERAQKEFKITIEIVGKTNLYHLQRFLLGKHRGIAQEIIHVFDVILSDKLSRNHVTGPRSFLCTQIGHQGYIGDGLDSWRDGFLNISYTSRPLLERNRVQLKKVLCHVCIETNHHDDQIGRYKITGITPIPMSNNICPVGEQGTTMTVLQYFCDMEKTGVPSVGHWNIAEEKIINGGALDNWTSLNLSRMRPEEVQRFCSDLIQMCNATGMSFYPRPVVDFRSSHPNNIQNALRDVHRPMHSYVDCDENHFYADAHCNCTVSVVPSSSNDKVAVEQEELQFASTPGNSGQGKFQVGFLLNRQTILVDTENDDSVSAVIQRAIEKTNYWPKDVYYTYSMGMIDKKKMVKESHLYKGSLIFVNSRSRGGGEPPAGCERIVDRMIKANKIPLLDHIHSVKGHDPWAEWFERVNLPRSLLTSSKEWGGVLLQDAAAKVGQMLALCLERAHCSGKCFGGFDIHDVYYIEYYQLIDINAPTTDFTSRRYINDWLSFKKIIDDHFRYTDPTSGYLSYTLYVEDFMFRISLLEDVPSTGRSWRARAVFFKNISLESSERRVQIVEGLVGFYRERLTSDRELFEEVLQDCGYWKRQTRTVPRMSSALTYSVKNELQDWVPANDYFENCGYSQLYFCRCFFGHYTVPGRITKKELDTAVGILLPGHIPRAQKRLMVNYEKTQVDAAVLSPSGNTARFSVHHIFGIGSVGNDLALPQIKKALPPSQRKRKQTCDNLTSLLYTCSCFSANFPLVAESSDGSSGQAVEFLSPFGSDMFGSETWAVKPDH</sequence>
<feature type="region of interest" description="Disordered" evidence="1">
    <location>
        <begin position="149"/>
        <end position="168"/>
    </location>
</feature>
<protein>
    <recommendedName>
        <fullName evidence="2">Protein argonaute N-terminal domain-containing protein</fullName>
    </recommendedName>
</protein>
<evidence type="ECO:0000313" key="4">
    <source>
        <dbReference type="Proteomes" id="UP000008021"/>
    </source>
</evidence>
<dbReference type="EnsemblPlants" id="OMERI06G20410.1">
    <property type="protein sequence ID" value="OMERI06G20410.1"/>
    <property type="gene ID" value="OMERI06G20410"/>
</dbReference>
<dbReference type="Proteomes" id="UP000008021">
    <property type="component" value="Chromosome 6"/>
</dbReference>